<evidence type="ECO:0000313" key="6">
    <source>
        <dbReference type="EMBL" id="MBB4677474.1"/>
    </source>
</evidence>
<evidence type="ECO:0000256" key="2">
    <source>
        <dbReference type="PIRSR" id="PIRSR006232-1"/>
    </source>
</evidence>
<dbReference type="InterPro" id="IPR003829">
    <property type="entry name" value="Pirin_N_dom"/>
</dbReference>
<sequence length="315" mass="33755">MSNLDTTPALTPCHAGPGAVTELLQPREVPLGGLRAMRVRRLLPQRARPTVGAWCFLDQFGPQRLDMSVLPHPHIGLQTVTWPLAGEIRHRDTVGSDAVLRPGQLNLMTAGHGIAHSEFSVGADSVLHALQLWVALPAASAGVAPHFEQHVELPRHTGDGVSAVVFMGTLGEVVSPATTYTPLVGAEVTVEPGGGALPLRPDFEYAVLVIEGSVTVDGVDLDAGPLLYLGLDRTRLDIGSADGARLVLLGGEPFPDDLVMWWNFVGRTHEDIAAAREDWEAADPVRFGVIPAHNGERIPAPVLPTVRLTPRRPRR</sequence>
<dbReference type="InterPro" id="IPR008778">
    <property type="entry name" value="Pirin_C_dom"/>
</dbReference>
<organism evidence="6 7">
    <name type="scientific">Crossiella cryophila</name>
    <dbReference type="NCBI Taxonomy" id="43355"/>
    <lineage>
        <taxon>Bacteria</taxon>
        <taxon>Bacillati</taxon>
        <taxon>Actinomycetota</taxon>
        <taxon>Actinomycetes</taxon>
        <taxon>Pseudonocardiales</taxon>
        <taxon>Pseudonocardiaceae</taxon>
        <taxon>Crossiella</taxon>
    </lineage>
</organism>
<dbReference type="CDD" id="cd02909">
    <property type="entry name" value="cupin_pirin_N"/>
    <property type="match status" value="1"/>
</dbReference>
<feature type="domain" description="Pirin C-terminal" evidence="5">
    <location>
        <begin position="187"/>
        <end position="282"/>
    </location>
</feature>
<feature type="binding site" evidence="2">
    <location>
        <position position="74"/>
    </location>
    <ligand>
        <name>Fe cation</name>
        <dbReference type="ChEBI" id="CHEBI:24875"/>
    </ligand>
</feature>
<reference evidence="6 7" key="1">
    <citation type="submission" date="2020-08" db="EMBL/GenBank/DDBJ databases">
        <title>Sequencing the genomes of 1000 actinobacteria strains.</title>
        <authorList>
            <person name="Klenk H.-P."/>
        </authorList>
    </citation>
    <scope>NUCLEOTIDE SEQUENCE [LARGE SCALE GENOMIC DNA]</scope>
    <source>
        <strain evidence="6 7">DSM 44230</strain>
    </source>
</reference>
<evidence type="ECO:0000313" key="7">
    <source>
        <dbReference type="Proteomes" id="UP000533598"/>
    </source>
</evidence>
<feature type="domain" description="Pirin N-terminal" evidence="4">
    <location>
        <begin position="38"/>
        <end position="134"/>
    </location>
</feature>
<dbReference type="RefSeq" id="WP_185003416.1">
    <property type="nucleotide sequence ID" value="NZ_BAAAUI010000049.1"/>
</dbReference>
<proteinExistence type="inferred from homology"/>
<evidence type="ECO:0000256" key="3">
    <source>
        <dbReference type="RuleBase" id="RU003457"/>
    </source>
</evidence>
<feature type="binding site" evidence="2">
    <location>
        <position position="116"/>
    </location>
    <ligand>
        <name>Fe cation</name>
        <dbReference type="ChEBI" id="CHEBI:24875"/>
    </ligand>
</feature>
<keyword evidence="2" id="KW-0408">Iron</keyword>
<comment type="caution">
    <text evidence="6">The sequence shown here is derived from an EMBL/GenBank/DDBJ whole genome shotgun (WGS) entry which is preliminary data.</text>
</comment>
<feature type="binding site" evidence="2">
    <location>
        <position position="72"/>
    </location>
    <ligand>
        <name>Fe cation</name>
        <dbReference type="ChEBI" id="CHEBI:24875"/>
    </ligand>
</feature>
<comment type="cofactor">
    <cofactor evidence="2">
        <name>Fe cation</name>
        <dbReference type="ChEBI" id="CHEBI:24875"/>
    </cofactor>
    <text evidence="2">Binds 1 Fe cation per subunit.</text>
</comment>
<dbReference type="GO" id="GO:0046872">
    <property type="term" value="F:metal ion binding"/>
    <property type="evidence" value="ECO:0007669"/>
    <property type="project" value="UniProtKB-KW"/>
</dbReference>
<dbReference type="Pfam" id="PF02678">
    <property type="entry name" value="Pirin"/>
    <property type="match status" value="1"/>
</dbReference>
<evidence type="ECO:0000259" key="4">
    <source>
        <dbReference type="Pfam" id="PF02678"/>
    </source>
</evidence>
<evidence type="ECO:0000259" key="5">
    <source>
        <dbReference type="Pfam" id="PF05726"/>
    </source>
</evidence>
<accession>A0A7W7CAC0</accession>
<dbReference type="Pfam" id="PF05726">
    <property type="entry name" value="Pirin_C"/>
    <property type="match status" value="1"/>
</dbReference>
<protein>
    <submittedName>
        <fullName evidence="6">Redox-sensitive bicupin YhaK (Pirin superfamily)</fullName>
    </submittedName>
</protein>
<name>A0A7W7CAC0_9PSEU</name>
<gene>
    <name evidence="6" type="ORF">HNR67_003592</name>
</gene>
<dbReference type="Gene3D" id="2.60.120.10">
    <property type="entry name" value="Jelly Rolls"/>
    <property type="match status" value="2"/>
</dbReference>
<dbReference type="PANTHER" id="PTHR13903:SF8">
    <property type="entry name" value="PIRIN"/>
    <property type="match status" value="1"/>
</dbReference>
<dbReference type="InterPro" id="IPR012093">
    <property type="entry name" value="Pirin"/>
</dbReference>
<dbReference type="EMBL" id="JACHMH010000001">
    <property type="protein sequence ID" value="MBB4677474.1"/>
    <property type="molecule type" value="Genomic_DNA"/>
</dbReference>
<comment type="similarity">
    <text evidence="1 3">Belongs to the pirin family.</text>
</comment>
<dbReference type="Proteomes" id="UP000533598">
    <property type="component" value="Unassembled WGS sequence"/>
</dbReference>
<dbReference type="AlphaFoldDB" id="A0A7W7CAC0"/>
<dbReference type="InterPro" id="IPR014710">
    <property type="entry name" value="RmlC-like_jellyroll"/>
</dbReference>
<dbReference type="PANTHER" id="PTHR13903">
    <property type="entry name" value="PIRIN-RELATED"/>
    <property type="match status" value="1"/>
</dbReference>
<evidence type="ECO:0000256" key="1">
    <source>
        <dbReference type="ARBA" id="ARBA00008416"/>
    </source>
</evidence>
<dbReference type="PIRSF" id="PIRSF006232">
    <property type="entry name" value="Pirin"/>
    <property type="match status" value="1"/>
</dbReference>
<feature type="binding site" evidence="2">
    <location>
        <position position="118"/>
    </location>
    <ligand>
        <name>Fe cation</name>
        <dbReference type="ChEBI" id="CHEBI:24875"/>
    </ligand>
</feature>
<keyword evidence="2" id="KW-0479">Metal-binding</keyword>
<dbReference type="SUPFAM" id="SSF51182">
    <property type="entry name" value="RmlC-like cupins"/>
    <property type="match status" value="1"/>
</dbReference>
<dbReference type="CDD" id="cd02247">
    <property type="entry name" value="cupin_pirin_C"/>
    <property type="match status" value="1"/>
</dbReference>
<dbReference type="InterPro" id="IPR011051">
    <property type="entry name" value="RmlC_Cupin_sf"/>
</dbReference>
<keyword evidence="7" id="KW-1185">Reference proteome</keyword>